<dbReference type="PANTHER" id="PTHR13454">
    <property type="entry name" value="PROTEIN MCM10 HOMOLOG"/>
    <property type="match status" value="1"/>
</dbReference>
<feature type="domain" description="MCM10 OB-fold" evidence="10">
    <location>
        <begin position="45"/>
        <end position="179"/>
    </location>
</feature>
<keyword evidence="7" id="KW-0539">Nucleus</keyword>
<dbReference type="GO" id="GO:0043596">
    <property type="term" value="C:nuclear replication fork"/>
    <property type="evidence" value="ECO:0007669"/>
    <property type="project" value="TreeGrafter"/>
</dbReference>
<name>A0A507CBD7_9FUNG</name>
<evidence type="ECO:0000259" key="9">
    <source>
        <dbReference type="Pfam" id="PF09329"/>
    </source>
</evidence>
<evidence type="ECO:0000313" key="11">
    <source>
        <dbReference type="EMBL" id="TPX35316.1"/>
    </source>
</evidence>
<dbReference type="Gene3D" id="2.40.50.140">
    <property type="entry name" value="Nucleic acid-binding proteins"/>
    <property type="match status" value="1"/>
</dbReference>
<dbReference type="InterPro" id="IPR055065">
    <property type="entry name" value="OB_MCM10"/>
</dbReference>
<dbReference type="Pfam" id="PF22379">
    <property type="entry name" value="OB_MCM10"/>
    <property type="match status" value="1"/>
</dbReference>
<feature type="region of interest" description="Disordered" evidence="8">
    <location>
        <begin position="323"/>
        <end position="381"/>
    </location>
</feature>
<dbReference type="OrthoDB" id="273123at2759"/>
<comment type="subcellular location">
    <subcellularLocation>
        <location evidence="1">Nucleus</location>
    </subcellularLocation>
</comment>
<keyword evidence="5" id="KW-0863">Zinc-finger</keyword>
<comment type="caution">
    <text evidence="11">The sequence shown here is derived from an EMBL/GenBank/DDBJ whole genome shotgun (WGS) entry which is preliminary data.</text>
</comment>
<sequence length="381" mass="42688">MFRKTLSDNKDDGSRADSIKVDLKRKAPPDLNNNESENTLIKEHYSGLRLKNQLVTPSQLASHMNSRRYIQLAKIKSSIDKHEGDIIGDWVTIALIAEKSSPRTASNGKKYCVMKMTDLTPFDASRLGTITVFLFEKSFERHWKEVVGSVVALLNPKLVPPNDTNHSYALEIDHPDKFLKIGMSMDFALCRHETCKGIINKEAGEYCEFHAIKAYKKSKLHRAEFAAATSNFIIGDPTQKAKKKASKEASYAFQNTTVFVGAKIEDESERLDSGMAKFKAKYASSNGEESKEALDHLMAQPTAGAKHLRIARNETARVKRPQNLFTPEQLQKMGYLPTGSRQKQDKKNLVEKGDDAAEEKVEGQVEGQVDYIELTDEDSDG</sequence>
<evidence type="ECO:0000256" key="6">
    <source>
        <dbReference type="ARBA" id="ARBA00022833"/>
    </source>
</evidence>
<dbReference type="RefSeq" id="XP_031025843.1">
    <property type="nucleotide sequence ID" value="XM_031168247.1"/>
</dbReference>
<evidence type="ECO:0000256" key="8">
    <source>
        <dbReference type="SAM" id="MobiDB-lite"/>
    </source>
</evidence>
<dbReference type="STRING" id="1806994.A0A507CBD7"/>
<dbReference type="GO" id="GO:0003697">
    <property type="term" value="F:single-stranded DNA binding"/>
    <property type="evidence" value="ECO:0007669"/>
    <property type="project" value="InterPro"/>
</dbReference>
<dbReference type="Proteomes" id="UP000319731">
    <property type="component" value="Unassembled WGS sequence"/>
</dbReference>
<dbReference type="PANTHER" id="PTHR13454:SF11">
    <property type="entry name" value="PROTEIN MCM10 HOMOLOG"/>
    <property type="match status" value="1"/>
</dbReference>
<dbReference type="InterPro" id="IPR015408">
    <property type="entry name" value="Znf_Mcm10/DnaG"/>
</dbReference>
<keyword evidence="12" id="KW-1185">Reference proteome</keyword>
<dbReference type="EMBL" id="QEAO01000009">
    <property type="protein sequence ID" value="TPX35316.1"/>
    <property type="molecule type" value="Genomic_DNA"/>
</dbReference>
<evidence type="ECO:0000256" key="7">
    <source>
        <dbReference type="ARBA" id="ARBA00023242"/>
    </source>
</evidence>
<keyword evidence="6" id="KW-0862">Zinc</keyword>
<dbReference type="GO" id="GO:0008270">
    <property type="term" value="F:zinc ion binding"/>
    <property type="evidence" value="ECO:0007669"/>
    <property type="project" value="UniProtKB-KW"/>
</dbReference>
<keyword evidence="4" id="KW-0479">Metal-binding</keyword>
<evidence type="ECO:0000256" key="4">
    <source>
        <dbReference type="ARBA" id="ARBA00022723"/>
    </source>
</evidence>
<accession>A0A507CBD7</accession>
<evidence type="ECO:0000256" key="2">
    <source>
        <dbReference type="ARBA" id="ARBA00009679"/>
    </source>
</evidence>
<feature type="compositionally biased region" description="Basic and acidic residues" evidence="8">
    <location>
        <begin position="342"/>
        <end position="363"/>
    </location>
</feature>
<keyword evidence="3" id="KW-0235">DNA replication</keyword>
<evidence type="ECO:0000259" key="10">
    <source>
        <dbReference type="Pfam" id="PF22379"/>
    </source>
</evidence>
<dbReference type="Pfam" id="PF09329">
    <property type="entry name" value="zf-primase"/>
    <property type="match status" value="1"/>
</dbReference>
<dbReference type="GO" id="GO:0006270">
    <property type="term" value="P:DNA replication initiation"/>
    <property type="evidence" value="ECO:0007669"/>
    <property type="project" value="InterPro"/>
</dbReference>
<gene>
    <name evidence="11" type="ORF">SmJEL517_g02319</name>
</gene>
<dbReference type="GO" id="GO:0003688">
    <property type="term" value="F:DNA replication origin binding"/>
    <property type="evidence" value="ECO:0007669"/>
    <property type="project" value="TreeGrafter"/>
</dbReference>
<evidence type="ECO:0000256" key="5">
    <source>
        <dbReference type="ARBA" id="ARBA00022771"/>
    </source>
</evidence>
<comment type="similarity">
    <text evidence="2">Belongs to the MCM10 family.</text>
</comment>
<reference evidence="11 12" key="1">
    <citation type="journal article" date="2019" name="Sci. Rep.">
        <title>Comparative genomics of chytrid fungi reveal insights into the obligate biotrophic and pathogenic lifestyle of Synchytrium endobioticum.</title>
        <authorList>
            <person name="van de Vossenberg B.T.L.H."/>
            <person name="Warris S."/>
            <person name="Nguyen H.D.T."/>
            <person name="van Gent-Pelzer M.P.E."/>
            <person name="Joly D.L."/>
            <person name="van de Geest H.C."/>
            <person name="Bonants P.J.M."/>
            <person name="Smith D.S."/>
            <person name="Levesque C.A."/>
            <person name="van der Lee T.A.J."/>
        </authorList>
    </citation>
    <scope>NUCLEOTIDE SEQUENCE [LARGE SCALE GENOMIC DNA]</scope>
    <source>
        <strain evidence="11 12">JEL517</strain>
    </source>
</reference>
<organism evidence="11 12">
    <name type="scientific">Synchytrium microbalum</name>
    <dbReference type="NCBI Taxonomy" id="1806994"/>
    <lineage>
        <taxon>Eukaryota</taxon>
        <taxon>Fungi</taxon>
        <taxon>Fungi incertae sedis</taxon>
        <taxon>Chytridiomycota</taxon>
        <taxon>Chytridiomycota incertae sedis</taxon>
        <taxon>Chytridiomycetes</taxon>
        <taxon>Synchytriales</taxon>
        <taxon>Synchytriaceae</taxon>
        <taxon>Synchytrium</taxon>
    </lineage>
</organism>
<dbReference type="AlphaFoldDB" id="A0A507CBD7"/>
<evidence type="ECO:0000256" key="3">
    <source>
        <dbReference type="ARBA" id="ARBA00022705"/>
    </source>
</evidence>
<evidence type="ECO:0000313" key="12">
    <source>
        <dbReference type="Proteomes" id="UP000319731"/>
    </source>
</evidence>
<protein>
    <submittedName>
        <fullName evidence="11">Uncharacterized protein</fullName>
    </submittedName>
</protein>
<dbReference type="InterPro" id="IPR012340">
    <property type="entry name" value="NA-bd_OB-fold"/>
</dbReference>
<dbReference type="GeneID" id="42003544"/>
<evidence type="ECO:0000256" key="1">
    <source>
        <dbReference type="ARBA" id="ARBA00004123"/>
    </source>
</evidence>
<feature type="domain" description="Zinc finger Mcm10/DnaG-type" evidence="9">
    <location>
        <begin position="182"/>
        <end position="219"/>
    </location>
</feature>
<dbReference type="InterPro" id="IPR040184">
    <property type="entry name" value="Mcm10"/>
</dbReference>
<proteinExistence type="inferred from homology"/>